<feature type="domain" description="Gcp-like" evidence="1">
    <location>
        <begin position="38"/>
        <end position="133"/>
    </location>
</feature>
<dbReference type="PANTHER" id="PTHR11735:SF11">
    <property type="entry name" value="TRNA THREONYLCARBAMOYLADENOSINE BIOSYNTHESIS PROTEIN TSAB"/>
    <property type="match status" value="1"/>
</dbReference>
<dbReference type="InterPro" id="IPR043129">
    <property type="entry name" value="ATPase_NBD"/>
</dbReference>
<proteinExistence type="predicted"/>
<dbReference type="EMBL" id="JAAQPH010000055">
    <property type="protein sequence ID" value="NIA72536.1"/>
    <property type="molecule type" value="Genomic_DNA"/>
</dbReference>
<comment type="caution">
    <text evidence="2">The sequence shown here is derived from an EMBL/GenBank/DDBJ whole genome shotgun (WGS) entry which is preliminary data.</text>
</comment>
<dbReference type="NCBIfam" id="TIGR03725">
    <property type="entry name" value="T6A_YeaZ"/>
    <property type="match status" value="1"/>
</dbReference>
<dbReference type="InterPro" id="IPR000905">
    <property type="entry name" value="Gcp-like_dom"/>
</dbReference>
<protein>
    <submittedName>
        <fullName evidence="2">tRNA (Adenosine(37)-N6)-threonylcarbamoyltransferase complex dimerization subunit type 1 TsaB</fullName>
    </submittedName>
</protein>
<dbReference type="PANTHER" id="PTHR11735">
    <property type="entry name" value="TRNA N6-ADENOSINE THREONYLCARBAMOYLTRANSFERASE"/>
    <property type="match status" value="1"/>
</dbReference>
<evidence type="ECO:0000259" key="1">
    <source>
        <dbReference type="Pfam" id="PF00814"/>
    </source>
</evidence>
<dbReference type="AlphaFoldDB" id="A0A967F3G6"/>
<keyword evidence="3" id="KW-1185">Reference proteome</keyword>
<gene>
    <name evidence="2" type="primary">tsaB</name>
    <name evidence="2" type="ORF">HBA54_28535</name>
</gene>
<reference evidence="2" key="1">
    <citation type="submission" date="2020-03" db="EMBL/GenBank/DDBJ databases">
        <title>Genome of Pelagibius litoralis DSM 21314T.</title>
        <authorList>
            <person name="Wang G."/>
        </authorList>
    </citation>
    <scope>NUCLEOTIDE SEQUENCE</scope>
    <source>
        <strain evidence="2">DSM 21314</strain>
    </source>
</reference>
<evidence type="ECO:0000313" key="3">
    <source>
        <dbReference type="Proteomes" id="UP000761264"/>
    </source>
</evidence>
<dbReference type="SUPFAM" id="SSF53067">
    <property type="entry name" value="Actin-like ATPase domain"/>
    <property type="match status" value="1"/>
</dbReference>
<dbReference type="Gene3D" id="3.30.420.40">
    <property type="match status" value="2"/>
</dbReference>
<dbReference type="GO" id="GO:0005829">
    <property type="term" value="C:cytosol"/>
    <property type="evidence" value="ECO:0007669"/>
    <property type="project" value="TreeGrafter"/>
</dbReference>
<organism evidence="2 3">
    <name type="scientific">Pelagibius litoralis</name>
    <dbReference type="NCBI Taxonomy" id="374515"/>
    <lineage>
        <taxon>Bacteria</taxon>
        <taxon>Pseudomonadati</taxon>
        <taxon>Pseudomonadota</taxon>
        <taxon>Alphaproteobacteria</taxon>
        <taxon>Rhodospirillales</taxon>
        <taxon>Rhodovibrionaceae</taxon>
        <taxon>Pelagibius</taxon>
    </lineage>
</organism>
<dbReference type="GO" id="GO:0002949">
    <property type="term" value="P:tRNA threonylcarbamoyladenosine modification"/>
    <property type="evidence" value="ECO:0007669"/>
    <property type="project" value="InterPro"/>
</dbReference>
<evidence type="ECO:0000313" key="2">
    <source>
        <dbReference type="EMBL" id="NIA72536.1"/>
    </source>
</evidence>
<dbReference type="Pfam" id="PF00814">
    <property type="entry name" value="TsaD"/>
    <property type="match status" value="1"/>
</dbReference>
<dbReference type="InterPro" id="IPR022496">
    <property type="entry name" value="T6A_TsaB"/>
</dbReference>
<dbReference type="RefSeq" id="WP_167232115.1">
    <property type="nucleotide sequence ID" value="NZ_JAAQPH010000055.1"/>
</dbReference>
<name>A0A967F3G6_9PROT</name>
<accession>A0A967F3G6</accession>
<dbReference type="Proteomes" id="UP000761264">
    <property type="component" value="Unassembled WGS sequence"/>
</dbReference>
<feature type="non-terminal residue" evidence="2">
    <location>
        <position position="205"/>
    </location>
</feature>
<sequence length="205" mass="20177">MTASGNPAILAMDAAGGACSVALWASGGLVARRFSAMARGQSERLVPMIAEVVAEWGGSFETLDALAVTTGPGGFTGVRIGLATARGLALARRLPLLGISSFEVSAAASTAAEREGRKVAAMIDSKRSDVFLQCFDAALRPLGPPGEVARARLADAVPAGPLLLTGDAAASGLAGLRAVGRGGAAVAAAAGAADAAVLAARAALR</sequence>